<dbReference type="Proteomes" id="UP001632038">
    <property type="component" value="Unassembled WGS sequence"/>
</dbReference>
<feature type="compositionally biased region" description="Basic and acidic residues" evidence="2">
    <location>
        <begin position="253"/>
        <end position="269"/>
    </location>
</feature>
<dbReference type="GO" id="GO:0003723">
    <property type="term" value="F:RNA binding"/>
    <property type="evidence" value="ECO:0007669"/>
    <property type="project" value="UniProtKB-UniRule"/>
</dbReference>
<dbReference type="PROSITE" id="PS50102">
    <property type="entry name" value="RRM"/>
    <property type="match status" value="1"/>
</dbReference>
<organism evidence="4 5">
    <name type="scientific">Castilleja foliolosa</name>
    <dbReference type="NCBI Taxonomy" id="1961234"/>
    <lineage>
        <taxon>Eukaryota</taxon>
        <taxon>Viridiplantae</taxon>
        <taxon>Streptophyta</taxon>
        <taxon>Embryophyta</taxon>
        <taxon>Tracheophyta</taxon>
        <taxon>Spermatophyta</taxon>
        <taxon>Magnoliopsida</taxon>
        <taxon>eudicotyledons</taxon>
        <taxon>Gunneridae</taxon>
        <taxon>Pentapetalae</taxon>
        <taxon>asterids</taxon>
        <taxon>lamiids</taxon>
        <taxon>Lamiales</taxon>
        <taxon>Orobanchaceae</taxon>
        <taxon>Pedicularideae</taxon>
        <taxon>Castillejinae</taxon>
        <taxon>Castilleja</taxon>
    </lineage>
</organism>
<dbReference type="InterPro" id="IPR035979">
    <property type="entry name" value="RBD_domain_sf"/>
</dbReference>
<gene>
    <name evidence="4" type="ORF">CASFOL_023791</name>
</gene>
<comment type="caution">
    <text evidence="4">The sequence shown here is derived from an EMBL/GenBank/DDBJ whole genome shotgun (WGS) entry which is preliminary data.</text>
</comment>
<dbReference type="InterPro" id="IPR000504">
    <property type="entry name" value="RRM_dom"/>
</dbReference>
<dbReference type="FunFam" id="3.30.70.330:FF:000820">
    <property type="entry name" value="RNA recognition motif-containing protein"/>
    <property type="match status" value="1"/>
</dbReference>
<feature type="domain" description="RRM" evidence="3">
    <location>
        <begin position="4"/>
        <end position="78"/>
    </location>
</feature>
<accession>A0ABD3CMJ8</accession>
<dbReference type="EMBL" id="JAVIJP010000032">
    <property type="protein sequence ID" value="KAL3630807.1"/>
    <property type="molecule type" value="Genomic_DNA"/>
</dbReference>
<keyword evidence="1" id="KW-0694">RNA-binding</keyword>
<feature type="compositionally biased region" description="Basic and acidic residues" evidence="2">
    <location>
        <begin position="235"/>
        <end position="244"/>
    </location>
</feature>
<dbReference type="InterPro" id="IPR012677">
    <property type="entry name" value="Nucleotide-bd_a/b_plait_sf"/>
</dbReference>
<keyword evidence="5" id="KW-1185">Reference proteome</keyword>
<feature type="region of interest" description="Disordered" evidence="2">
    <location>
        <begin position="235"/>
        <end position="278"/>
    </location>
</feature>
<evidence type="ECO:0000256" key="2">
    <source>
        <dbReference type="SAM" id="MobiDB-lite"/>
    </source>
</evidence>
<evidence type="ECO:0000313" key="5">
    <source>
        <dbReference type="Proteomes" id="UP001632038"/>
    </source>
</evidence>
<name>A0ABD3CMJ8_9LAMI</name>
<dbReference type="AlphaFoldDB" id="A0ABD3CMJ8"/>
<evidence type="ECO:0000313" key="4">
    <source>
        <dbReference type="EMBL" id="KAL3630807.1"/>
    </source>
</evidence>
<protein>
    <recommendedName>
        <fullName evidence="3">RRM domain-containing protein</fullName>
    </recommendedName>
</protein>
<proteinExistence type="predicted"/>
<dbReference type="PANTHER" id="PTHR32343">
    <property type="entry name" value="SERINE/ARGININE-RICH SPLICING FACTOR"/>
    <property type="match status" value="1"/>
</dbReference>
<reference evidence="5" key="1">
    <citation type="journal article" date="2024" name="IScience">
        <title>Strigolactones Initiate the Formation of Haustorium-like Structures in Castilleja.</title>
        <authorList>
            <person name="Buerger M."/>
            <person name="Peterson D."/>
            <person name="Chory J."/>
        </authorList>
    </citation>
    <scope>NUCLEOTIDE SEQUENCE [LARGE SCALE GENOMIC DNA]</scope>
</reference>
<dbReference type="PANTHER" id="PTHR32343:SF37">
    <property type="entry name" value="BINDING PARTNER OF ACD11 1"/>
    <property type="match status" value="1"/>
</dbReference>
<dbReference type="SUPFAM" id="SSF54928">
    <property type="entry name" value="RNA-binding domain, RBD"/>
    <property type="match status" value="1"/>
</dbReference>
<evidence type="ECO:0000256" key="1">
    <source>
        <dbReference type="PROSITE-ProRule" id="PRU00176"/>
    </source>
</evidence>
<dbReference type="Pfam" id="PF00076">
    <property type="entry name" value="RRM_1"/>
    <property type="match status" value="1"/>
</dbReference>
<dbReference type="SMART" id="SM00360">
    <property type="entry name" value="RRM"/>
    <property type="match status" value="1"/>
</dbReference>
<sequence>MSVRTVRVSNVSLSATEQDIQEFFSFSGIIEYVEMKSESERSQTAFVTFKETQGAETAVLLTGATIVDQAVNIALEPDYVLPPEAIAYAASENKNAGGIASSAVQKAEDVVSNMLAKGFILGKDALNKAKSLDEKHQVISTATAKVASLDQKIGLSEKITIGATIVNDKVKEVDQKFQVTEKTKAAYAVAEQTASSAGSAIMKNRYILTGTSWVTGAFSRVSKAAEDVSQKTMEKVAEGEHGKNVPEGYAEIHTSEYPKAKGDVDDNKKPSSPKGLIL</sequence>
<evidence type="ECO:0000259" key="3">
    <source>
        <dbReference type="PROSITE" id="PS50102"/>
    </source>
</evidence>
<dbReference type="Gene3D" id="3.30.70.330">
    <property type="match status" value="1"/>
</dbReference>